<comment type="subcellular location">
    <subcellularLocation>
        <location evidence="1">Membrane</location>
        <topology evidence="1">Multi-pass membrane protein</topology>
    </subcellularLocation>
</comment>
<dbReference type="STRING" id="283909.R7TY76"/>
<dbReference type="Pfam" id="PF00858">
    <property type="entry name" value="ASC"/>
    <property type="match status" value="1"/>
</dbReference>
<protein>
    <submittedName>
        <fullName evidence="12 13">Uncharacterized protein</fullName>
    </submittedName>
</protein>
<keyword evidence="10 11" id="KW-0407">Ion channel</keyword>
<keyword evidence="3 11" id="KW-0894">Sodium channel</keyword>
<dbReference type="AlphaFoldDB" id="R7TY76"/>
<evidence type="ECO:0000256" key="5">
    <source>
        <dbReference type="ARBA" id="ARBA00022989"/>
    </source>
</evidence>
<keyword evidence="9 11" id="KW-0739">Sodium transport</keyword>
<accession>R7TY76</accession>
<keyword evidence="2 11" id="KW-0813">Transport</keyword>
<keyword evidence="5" id="KW-1133">Transmembrane helix</keyword>
<evidence type="ECO:0000256" key="7">
    <source>
        <dbReference type="ARBA" id="ARBA00023065"/>
    </source>
</evidence>
<dbReference type="InterPro" id="IPR001873">
    <property type="entry name" value="ENaC"/>
</dbReference>
<evidence type="ECO:0000256" key="3">
    <source>
        <dbReference type="ARBA" id="ARBA00022461"/>
    </source>
</evidence>
<dbReference type="EMBL" id="AMQN01002333">
    <property type="status" value="NOT_ANNOTATED_CDS"/>
    <property type="molecule type" value="Genomic_DNA"/>
</dbReference>
<evidence type="ECO:0000256" key="1">
    <source>
        <dbReference type="ARBA" id="ARBA00004141"/>
    </source>
</evidence>
<evidence type="ECO:0000256" key="8">
    <source>
        <dbReference type="ARBA" id="ARBA00023136"/>
    </source>
</evidence>
<dbReference type="GO" id="GO:0015280">
    <property type="term" value="F:ligand-gated sodium channel activity"/>
    <property type="evidence" value="ECO:0007669"/>
    <property type="project" value="TreeGrafter"/>
</dbReference>
<evidence type="ECO:0000313" key="14">
    <source>
        <dbReference type="Proteomes" id="UP000014760"/>
    </source>
</evidence>
<keyword evidence="14" id="KW-1185">Reference proteome</keyword>
<dbReference type="HOGENOM" id="CLU_164132_0_0_1"/>
<dbReference type="EnsemblMetazoa" id="CapteT92078">
    <property type="protein sequence ID" value="CapteP92078"/>
    <property type="gene ID" value="CapteG92078"/>
</dbReference>
<dbReference type="OrthoDB" id="6154304at2759"/>
<name>R7TY76_CAPTE</name>
<evidence type="ECO:0000256" key="6">
    <source>
        <dbReference type="ARBA" id="ARBA00023053"/>
    </source>
</evidence>
<evidence type="ECO:0000256" key="11">
    <source>
        <dbReference type="RuleBase" id="RU000679"/>
    </source>
</evidence>
<keyword evidence="4 11" id="KW-0812">Transmembrane</keyword>
<comment type="similarity">
    <text evidence="11">Belongs to the amiloride-sensitive sodium channel (TC 1.A.6) family.</text>
</comment>
<sequence length="93" mass="10284">MFLHPAYEVPQVRDLGFAVAPGTHTLVGIQLSRASNLPDPWGDCAETNLTLFTNYTYSGCLLQDETMTLNDSCQCRDAYMPAGGGFEREICIY</sequence>
<keyword evidence="6" id="KW-0915">Sodium</keyword>
<reference evidence="12 14" key="2">
    <citation type="journal article" date="2013" name="Nature">
        <title>Insights into bilaterian evolution from three spiralian genomes.</title>
        <authorList>
            <person name="Simakov O."/>
            <person name="Marletaz F."/>
            <person name="Cho S.J."/>
            <person name="Edsinger-Gonzales E."/>
            <person name="Havlak P."/>
            <person name="Hellsten U."/>
            <person name="Kuo D.H."/>
            <person name="Larsson T."/>
            <person name="Lv J."/>
            <person name="Arendt D."/>
            <person name="Savage R."/>
            <person name="Osoegawa K."/>
            <person name="de Jong P."/>
            <person name="Grimwood J."/>
            <person name="Chapman J.A."/>
            <person name="Shapiro H."/>
            <person name="Aerts A."/>
            <person name="Otillar R.P."/>
            <person name="Terry A.Y."/>
            <person name="Boore J.L."/>
            <person name="Grigoriev I.V."/>
            <person name="Lindberg D.R."/>
            <person name="Seaver E.C."/>
            <person name="Weisblat D.A."/>
            <person name="Putnam N.H."/>
            <person name="Rokhsar D.S."/>
        </authorList>
    </citation>
    <scope>NUCLEOTIDE SEQUENCE</scope>
    <source>
        <strain evidence="12 14">I ESC-2004</strain>
    </source>
</reference>
<dbReference type="Proteomes" id="UP000014760">
    <property type="component" value="Unassembled WGS sequence"/>
</dbReference>
<evidence type="ECO:0000313" key="13">
    <source>
        <dbReference type="EnsemblMetazoa" id="CapteP92078"/>
    </source>
</evidence>
<reference evidence="14" key="1">
    <citation type="submission" date="2012-12" db="EMBL/GenBank/DDBJ databases">
        <authorList>
            <person name="Hellsten U."/>
            <person name="Grimwood J."/>
            <person name="Chapman J.A."/>
            <person name="Shapiro H."/>
            <person name="Aerts A."/>
            <person name="Otillar R.P."/>
            <person name="Terry A.Y."/>
            <person name="Boore J.L."/>
            <person name="Simakov O."/>
            <person name="Marletaz F."/>
            <person name="Cho S.-J."/>
            <person name="Edsinger-Gonzales E."/>
            <person name="Havlak P."/>
            <person name="Kuo D.-H."/>
            <person name="Larsson T."/>
            <person name="Lv J."/>
            <person name="Arendt D."/>
            <person name="Savage R."/>
            <person name="Osoegawa K."/>
            <person name="de Jong P."/>
            <person name="Lindberg D.R."/>
            <person name="Seaver E.C."/>
            <person name="Weisblat D.A."/>
            <person name="Putnam N.H."/>
            <person name="Grigoriev I.V."/>
            <person name="Rokhsar D.S."/>
        </authorList>
    </citation>
    <scope>NUCLEOTIDE SEQUENCE</scope>
    <source>
        <strain evidence="14">I ESC-2004</strain>
    </source>
</reference>
<reference evidence="13" key="3">
    <citation type="submission" date="2015-06" db="UniProtKB">
        <authorList>
            <consortium name="EnsemblMetazoa"/>
        </authorList>
    </citation>
    <scope>IDENTIFICATION</scope>
</reference>
<dbReference type="Gene3D" id="1.10.287.820">
    <property type="entry name" value="Acid-sensing ion channel domain"/>
    <property type="match status" value="1"/>
</dbReference>
<evidence type="ECO:0000256" key="9">
    <source>
        <dbReference type="ARBA" id="ARBA00023201"/>
    </source>
</evidence>
<organism evidence="12">
    <name type="scientific">Capitella teleta</name>
    <name type="common">Polychaete worm</name>
    <dbReference type="NCBI Taxonomy" id="283909"/>
    <lineage>
        <taxon>Eukaryota</taxon>
        <taxon>Metazoa</taxon>
        <taxon>Spiralia</taxon>
        <taxon>Lophotrochozoa</taxon>
        <taxon>Annelida</taxon>
        <taxon>Polychaeta</taxon>
        <taxon>Sedentaria</taxon>
        <taxon>Scolecida</taxon>
        <taxon>Capitellidae</taxon>
        <taxon>Capitella</taxon>
    </lineage>
</organism>
<evidence type="ECO:0000256" key="10">
    <source>
        <dbReference type="ARBA" id="ARBA00023303"/>
    </source>
</evidence>
<evidence type="ECO:0000256" key="2">
    <source>
        <dbReference type="ARBA" id="ARBA00022448"/>
    </source>
</evidence>
<gene>
    <name evidence="12" type="ORF">CAPTEDRAFT_92078</name>
</gene>
<keyword evidence="8" id="KW-0472">Membrane</keyword>
<dbReference type="EMBL" id="KB308962">
    <property type="protein sequence ID" value="ELT95915.1"/>
    <property type="molecule type" value="Genomic_DNA"/>
</dbReference>
<proteinExistence type="inferred from homology"/>
<keyword evidence="7 11" id="KW-0406">Ion transport</keyword>
<evidence type="ECO:0000256" key="4">
    <source>
        <dbReference type="ARBA" id="ARBA00022692"/>
    </source>
</evidence>
<dbReference type="PANTHER" id="PTHR11690">
    <property type="entry name" value="AMILORIDE-SENSITIVE SODIUM CHANNEL-RELATED"/>
    <property type="match status" value="1"/>
</dbReference>
<dbReference type="GO" id="GO:0005886">
    <property type="term" value="C:plasma membrane"/>
    <property type="evidence" value="ECO:0007669"/>
    <property type="project" value="TreeGrafter"/>
</dbReference>
<evidence type="ECO:0000313" key="12">
    <source>
        <dbReference type="EMBL" id="ELT95915.1"/>
    </source>
</evidence>